<dbReference type="InterPro" id="IPR012348">
    <property type="entry name" value="RNR-like"/>
</dbReference>
<dbReference type="EMBL" id="CP143791">
    <property type="protein sequence ID" value="WVN90944.1"/>
    <property type="molecule type" value="Genomic_DNA"/>
</dbReference>
<proteinExistence type="inferred from homology"/>
<dbReference type="InterPro" id="IPR033909">
    <property type="entry name" value="RNR_small"/>
</dbReference>
<dbReference type="AlphaFoldDB" id="A0AAJ8JYX7"/>
<evidence type="ECO:0000256" key="1">
    <source>
        <dbReference type="ARBA" id="ARBA00009303"/>
    </source>
</evidence>
<dbReference type="InterPro" id="IPR030475">
    <property type="entry name" value="RNR_small_AS"/>
</dbReference>
<dbReference type="GeneID" id="91090397"/>
<evidence type="ECO:0000256" key="2">
    <source>
        <dbReference type="SAM" id="Phobius"/>
    </source>
</evidence>
<name>A0AAJ8JYX7_9TREE</name>
<dbReference type="InterPro" id="IPR000358">
    <property type="entry name" value="RNR_small_fam"/>
</dbReference>
<dbReference type="Pfam" id="PF00268">
    <property type="entry name" value="Ribonuc_red_sm"/>
    <property type="match status" value="1"/>
</dbReference>
<dbReference type="GO" id="GO:0009263">
    <property type="term" value="P:deoxyribonucleotide biosynthetic process"/>
    <property type="evidence" value="ECO:0007669"/>
    <property type="project" value="InterPro"/>
</dbReference>
<dbReference type="CDD" id="cd01049">
    <property type="entry name" value="RNRR2"/>
    <property type="match status" value="1"/>
</dbReference>
<reference evidence="3" key="2">
    <citation type="journal article" date="2022" name="Elife">
        <title>Obligate sexual reproduction of a homothallic fungus closely related to the Cryptococcus pathogenic species complex.</title>
        <authorList>
            <person name="Passer A.R."/>
            <person name="Clancey S.A."/>
            <person name="Shea T."/>
            <person name="David-Palma M."/>
            <person name="Averette A.F."/>
            <person name="Boekhout T."/>
            <person name="Porcel B.M."/>
            <person name="Nowrousian M."/>
            <person name="Cuomo C.A."/>
            <person name="Sun S."/>
            <person name="Heitman J."/>
            <person name="Coelho M.A."/>
        </authorList>
    </citation>
    <scope>NUCLEOTIDE SEQUENCE</scope>
    <source>
        <strain evidence="3">CBS 7841</strain>
    </source>
</reference>
<dbReference type="InterPro" id="IPR009078">
    <property type="entry name" value="Ferritin-like_SF"/>
</dbReference>
<dbReference type="PROSITE" id="PS00368">
    <property type="entry name" value="RIBORED_SMALL"/>
    <property type="match status" value="1"/>
</dbReference>
<evidence type="ECO:0000313" key="3">
    <source>
        <dbReference type="EMBL" id="WVN90944.1"/>
    </source>
</evidence>
<keyword evidence="2" id="KW-0812">Transmembrane</keyword>
<gene>
    <name evidence="3" type="ORF">L203_106189</name>
</gene>
<dbReference type="Gene3D" id="1.10.620.20">
    <property type="entry name" value="Ribonucleotide Reductase, subunit A"/>
    <property type="match status" value="1"/>
</dbReference>
<reference evidence="3" key="3">
    <citation type="submission" date="2024-01" db="EMBL/GenBank/DDBJ databases">
        <authorList>
            <person name="Coelho M.A."/>
            <person name="David-Palma M."/>
            <person name="Shea T."/>
            <person name="Sun S."/>
            <person name="Cuomo C.A."/>
            <person name="Heitman J."/>
        </authorList>
    </citation>
    <scope>NUCLEOTIDE SEQUENCE</scope>
    <source>
        <strain evidence="3">CBS 7841</strain>
    </source>
</reference>
<sequence>MSNPIVKQLRIPSPSSSSVCSAVTSVDSMDEMSRINEIRPIYASGSLLENKMGAVAISSQGDSVESRAHLSRDAEGNDSLGIKQEENKVKQMFPEEIDEDILHESSSRFVLFPIRYHEVWQAYKTSQASFWTAEELDFGHDLNDWNDKMTEQERFFILRILAFFAASDGIVGENIVSQFSMNVQIAEARAFYAFQSMIEQVHSETYSLLIETYVRDQEEKNFLFRGMENIPCIKKKADWALKYITDELPFRTRLVAFACVEGIFFSGSFAAIFWLKKRGLMPGLTFSNELISRDEGTHTDFACLLYNHLKHRLSTDEVHKIVDEALVIEKEFLTDALPCNLIGINADLMCQYMEFVADRLVVDLGYPKIYNVTNPFDWMELISLQGKTNFFESRVSSYQKANVSRSATPSASLTAEDHERPNRRVFRTDATFYQVYVYPIRFSIQATALSNLLLGHLLLNTAAYTEIYLPIPTNLSILSALIFITLLWVSFILRTQQNISFGRHRDVLRSVDIILLAILHTPIPRSDLDSVNISKELVLIPLTFIVAMFSLAGLNLHTVHSVALYAHRAGSSKCWK</sequence>
<accession>A0AAJ8JYX7</accession>
<dbReference type="RefSeq" id="XP_066071644.1">
    <property type="nucleotide sequence ID" value="XM_066215547.1"/>
</dbReference>
<feature type="transmembrane region" description="Helical" evidence="2">
    <location>
        <begin position="543"/>
        <end position="566"/>
    </location>
</feature>
<feature type="transmembrane region" description="Helical" evidence="2">
    <location>
        <begin position="448"/>
        <end position="469"/>
    </location>
</feature>
<dbReference type="PANTHER" id="PTHR23409">
    <property type="entry name" value="RIBONUCLEOSIDE-DIPHOSPHATE REDUCTASE SMALL CHAIN"/>
    <property type="match status" value="1"/>
</dbReference>
<dbReference type="GO" id="GO:0016491">
    <property type="term" value="F:oxidoreductase activity"/>
    <property type="evidence" value="ECO:0007669"/>
    <property type="project" value="InterPro"/>
</dbReference>
<dbReference type="KEGG" id="cdep:91090397"/>
<organism evidence="3 4">
    <name type="scientific">Cryptococcus depauperatus CBS 7841</name>
    <dbReference type="NCBI Taxonomy" id="1295531"/>
    <lineage>
        <taxon>Eukaryota</taxon>
        <taxon>Fungi</taxon>
        <taxon>Dikarya</taxon>
        <taxon>Basidiomycota</taxon>
        <taxon>Agaricomycotina</taxon>
        <taxon>Tremellomycetes</taxon>
        <taxon>Tremellales</taxon>
        <taxon>Cryptococcaceae</taxon>
        <taxon>Cryptococcus</taxon>
    </lineage>
</organism>
<dbReference type="SUPFAM" id="SSF47240">
    <property type="entry name" value="Ferritin-like"/>
    <property type="match status" value="1"/>
</dbReference>
<feature type="transmembrane region" description="Helical" evidence="2">
    <location>
        <begin position="254"/>
        <end position="275"/>
    </location>
</feature>
<dbReference type="PANTHER" id="PTHR23409:SF18">
    <property type="entry name" value="RIBONUCLEOSIDE-DIPHOSPHATE REDUCTASE SUBUNIT M2"/>
    <property type="match status" value="1"/>
</dbReference>
<dbReference type="Proteomes" id="UP000094043">
    <property type="component" value="Chromosome 8"/>
</dbReference>
<protein>
    <submittedName>
        <fullName evidence="3">Uncharacterized protein</fullName>
    </submittedName>
</protein>
<keyword evidence="4" id="KW-1185">Reference proteome</keyword>
<keyword evidence="2" id="KW-0472">Membrane</keyword>
<evidence type="ECO:0000313" key="4">
    <source>
        <dbReference type="Proteomes" id="UP000094043"/>
    </source>
</evidence>
<comment type="similarity">
    <text evidence="1">Belongs to the ribonucleoside diphosphate reductase small chain family.</text>
</comment>
<feature type="transmembrane region" description="Helical" evidence="2">
    <location>
        <begin position="475"/>
        <end position="495"/>
    </location>
</feature>
<keyword evidence="2" id="KW-1133">Transmembrane helix</keyword>
<reference evidence="3" key="1">
    <citation type="submission" date="2016-06" db="EMBL/GenBank/DDBJ databases">
        <authorList>
            <person name="Cuomo C."/>
            <person name="Litvintseva A."/>
            <person name="Heitman J."/>
            <person name="Chen Y."/>
            <person name="Sun S."/>
            <person name="Springer D."/>
            <person name="Dromer F."/>
            <person name="Young S."/>
            <person name="Zeng Q."/>
            <person name="Chapman S."/>
            <person name="Gujja S."/>
            <person name="Saif S."/>
            <person name="Birren B."/>
        </authorList>
    </citation>
    <scope>NUCLEOTIDE SEQUENCE</scope>
    <source>
        <strain evidence="3">CBS 7841</strain>
    </source>
</reference>